<dbReference type="GO" id="GO:0005737">
    <property type="term" value="C:cytoplasm"/>
    <property type="evidence" value="ECO:0007669"/>
    <property type="project" value="TreeGrafter"/>
</dbReference>
<evidence type="ECO:0000256" key="5">
    <source>
        <dbReference type="ARBA" id="ARBA00023002"/>
    </source>
</evidence>
<dbReference type="PANTHER" id="PTHR10755">
    <property type="entry name" value="COPROPORPHYRINOGEN III OXIDASE, MITOCHONDRIAL"/>
    <property type="match status" value="1"/>
</dbReference>
<organism evidence="7 8">
    <name type="scientific">Rhizopogon vinicolor AM-OR11-026</name>
    <dbReference type="NCBI Taxonomy" id="1314800"/>
    <lineage>
        <taxon>Eukaryota</taxon>
        <taxon>Fungi</taxon>
        <taxon>Dikarya</taxon>
        <taxon>Basidiomycota</taxon>
        <taxon>Agaricomycotina</taxon>
        <taxon>Agaricomycetes</taxon>
        <taxon>Agaricomycetidae</taxon>
        <taxon>Boletales</taxon>
        <taxon>Suillineae</taxon>
        <taxon>Rhizopogonaceae</taxon>
        <taxon>Rhizopogon</taxon>
    </lineage>
</organism>
<name>A0A1B7N445_9AGAM</name>
<dbReference type="AlphaFoldDB" id="A0A1B7N445"/>
<keyword evidence="5" id="KW-0560">Oxidoreductase</keyword>
<dbReference type="PROSITE" id="PS01021">
    <property type="entry name" value="COPROGEN_OXIDASE"/>
    <property type="match status" value="1"/>
</dbReference>
<evidence type="ECO:0000256" key="2">
    <source>
        <dbReference type="ARBA" id="ARBA00010644"/>
    </source>
</evidence>
<dbReference type="PRINTS" id="PR00073">
    <property type="entry name" value="COPRGNOXDASE"/>
</dbReference>
<evidence type="ECO:0000313" key="8">
    <source>
        <dbReference type="Proteomes" id="UP000092154"/>
    </source>
</evidence>
<dbReference type="InterPro" id="IPR018375">
    <property type="entry name" value="Coprogen_oxidase_CS"/>
</dbReference>
<comment type="pathway">
    <text evidence="1">Porphyrin-containing compound metabolism; protoporphyrin-IX biosynthesis; protoporphyrinogen-IX from coproporphyrinogen-III (O2 route): step 1/1.</text>
</comment>
<accession>A0A1B7N445</accession>
<evidence type="ECO:0000256" key="1">
    <source>
        <dbReference type="ARBA" id="ARBA00005168"/>
    </source>
</evidence>
<dbReference type="FunCoup" id="A0A1B7N445">
    <property type="interactions" value="326"/>
</dbReference>
<dbReference type="EC" id="1.3.3.3" evidence="4"/>
<dbReference type="InterPro" id="IPR036406">
    <property type="entry name" value="Coprogen_oxidase_aer_sf"/>
</dbReference>
<dbReference type="Proteomes" id="UP000092154">
    <property type="component" value="Unassembled WGS sequence"/>
</dbReference>
<reference evidence="7 8" key="1">
    <citation type="submission" date="2016-06" db="EMBL/GenBank/DDBJ databases">
        <title>Comparative genomics of the ectomycorrhizal sister species Rhizopogon vinicolor and Rhizopogon vesiculosus (Basidiomycota: Boletales) reveals a divergence of the mating type B locus.</title>
        <authorList>
            <consortium name="DOE Joint Genome Institute"/>
            <person name="Mujic A.B."/>
            <person name="Kuo A."/>
            <person name="Tritt A."/>
            <person name="Lipzen A."/>
            <person name="Chen C."/>
            <person name="Johnson J."/>
            <person name="Sharma A."/>
            <person name="Barry K."/>
            <person name="Grigoriev I.V."/>
            <person name="Spatafora J.W."/>
        </authorList>
    </citation>
    <scope>NUCLEOTIDE SEQUENCE [LARGE SCALE GENOMIC DNA]</scope>
    <source>
        <strain evidence="7 8">AM-OR11-026</strain>
    </source>
</reference>
<dbReference type="Pfam" id="PF01218">
    <property type="entry name" value="Coprogen_oxidas"/>
    <property type="match status" value="1"/>
</dbReference>
<dbReference type="NCBIfam" id="NF003727">
    <property type="entry name" value="PRK05330.1"/>
    <property type="match status" value="1"/>
</dbReference>
<dbReference type="PIRSF" id="PIRSF000166">
    <property type="entry name" value="Coproporphyri_ox"/>
    <property type="match status" value="1"/>
</dbReference>
<sequence>MRRRFEEYIFGLQEEIIASFERLDPNAPAFKRDSWLREQGGKGVSGIFSVLPPGDASPAPQTILEKACVNVSVMHGILPPATIKEMRKDHSSIPYDAKTWLPFFAAGISLVVHPRNPHVPTVHANYRYFEITEKAAEGEETGKVVAWWFGGGSDLTPSYLYEEDARYFHTMLQNVCNQHGTELYPAFKKWCDEYFYIPHRQETRGIGGVFFDDLNTEKHIRLSDNVEQPRSQEDIFGFVKALGDSLIPSCLPIIERRMSMPGTDQQRRWQLLRRGRYIEFNLVYDRGTRFGLKVPSARIESMFMSFPETARWEYMTDMGSDPESEEGRLVAALKQPVDWVGLDR</sequence>
<evidence type="ECO:0000313" key="7">
    <source>
        <dbReference type="EMBL" id="OAX39627.1"/>
    </source>
</evidence>
<comment type="similarity">
    <text evidence="2">Belongs to the aerobic coproporphyrinogen-III oxidase family.</text>
</comment>
<keyword evidence="6" id="KW-0627">Porphyrin biosynthesis</keyword>
<dbReference type="InParanoid" id="A0A1B7N445"/>
<dbReference type="PANTHER" id="PTHR10755:SF0">
    <property type="entry name" value="OXYGEN-DEPENDENT COPROPORPHYRINOGEN-III OXIDASE, MITOCHONDRIAL"/>
    <property type="match status" value="1"/>
</dbReference>
<dbReference type="GO" id="GO:0004109">
    <property type="term" value="F:coproporphyrinogen oxidase activity"/>
    <property type="evidence" value="ECO:0007669"/>
    <property type="project" value="UniProtKB-EC"/>
</dbReference>
<keyword evidence="8" id="KW-1185">Reference proteome</keyword>
<proteinExistence type="inferred from homology"/>
<evidence type="ECO:0000256" key="3">
    <source>
        <dbReference type="ARBA" id="ARBA00011738"/>
    </source>
</evidence>
<evidence type="ECO:0000256" key="6">
    <source>
        <dbReference type="ARBA" id="ARBA00023244"/>
    </source>
</evidence>
<gene>
    <name evidence="7" type="ORF">K503DRAFT_70876</name>
</gene>
<dbReference type="STRING" id="1314800.A0A1B7N445"/>
<dbReference type="OrthoDB" id="15318at2759"/>
<dbReference type="InterPro" id="IPR001260">
    <property type="entry name" value="Coprogen_oxidase_aer"/>
</dbReference>
<dbReference type="Gene3D" id="3.40.1500.10">
    <property type="entry name" value="Coproporphyrinogen III oxidase, aerobic"/>
    <property type="match status" value="1"/>
</dbReference>
<dbReference type="GO" id="GO:0006782">
    <property type="term" value="P:protoporphyrinogen IX biosynthetic process"/>
    <property type="evidence" value="ECO:0007669"/>
    <property type="project" value="UniProtKB-UniPathway"/>
</dbReference>
<evidence type="ECO:0000256" key="4">
    <source>
        <dbReference type="ARBA" id="ARBA00012869"/>
    </source>
</evidence>
<comment type="subunit">
    <text evidence="3">Homodimer.</text>
</comment>
<dbReference type="UniPathway" id="UPA00251">
    <property type="reaction ID" value="UER00322"/>
</dbReference>
<dbReference type="SUPFAM" id="SSF102886">
    <property type="entry name" value="Coproporphyrinogen III oxidase"/>
    <property type="match status" value="1"/>
</dbReference>
<protein>
    <recommendedName>
        <fullName evidence="4">coproporphyrinogen oxidase</fullName>
        <ecNumber evidence="4">1.3.3.3</ecNumber>
    </recommendedName>
</protein>
<dbReference type="EMBL" id="KV448242">
    <property type="protein sequence ID" value="OAX39627.1"/>
    <property type="molecule type" value="Genomic_DNA"/>
</dbReference>